<dbReference type="AlphaFoldDB" id="A0A975BJ66"/>
<dbReference type="EMBL" id="CP061800">
    <property type="protein sequence ID" value="QTA86312.1"/>
    <property type="molecule type" value="Genomic_DNA"/>
</dbReference>
<dbReference type="Proteomes" id="UP000663722">
    <property type="component" value="Chromosome"/>
</dbReference>
<organism evidence="1 2">
    <name type="scientific">Desulfonema magnum</name>
    <dbReference type="NCBI Taxonomy" id="45655"/>
    <lineage>
        <taxon>Bacteria</taxon>
        <taxon>Pseudomonadati</taxon>
        <taxon>Thermodesulfobacteriota</taxon>
        <taxon>Desulfobacteria</taxon>
        <taxon>Desulfobacterales</taxon>
        <taxon>Desulfococcaceae</taxon>
        <taxon>Desulfonema</taxon>
    </lineage>
</organism>
<accession>A0A975BJ66</accession>
<evidence type="ECO:0000313" key="2">
    <source>
        <dbReference type="Proteomes" id="UP000663722"/>
    </source>
</evidence>
<evidence type="ECO:0000313" key="1">
    <source>
        <dbReference type="EMBL" id="QTA86312.1"/>
    </source>
</evidence>
<protein>
    <submittedName>
        <fullName evidence="1">Uncharacterized protein</fullName>
    </submittedName>
</protein>
<sequence>MSDFSGKSSFLFKISAAKLINISFVFGTSKLSVLSYMANK</sequence>
<dbReference type="KEGG" id="dmm:dnm_023340"/>
<reference evidence="1" key="1">
    <citation type="journal article" date="2021" name="Microb. Physiol.">
        <title>Proteogenomic Insights into the Physiology of Marine, Sulfate-Reducing, Filamentous Desulfonema limicola and Desulfonema magnum.</title>
        <authorList>
            <person name="Schnaars V."/>
            <person name="Wohlbrand L."/>
            <person name="Scheve S."/>
            <person name="Hinrichs C."/>
            <person name="Reinhardt R."/>
            <person name="Rabus R."/>
        </authorList>
    </citation>
    <scope>NUCLEOTIDE SEQUENCE</scope>
    <source>
        <strain evidence="1">4be13</strain>
    </source>
</reference>
<gene>
    <name evidence="1" type="ORF">dnm_023340</name>
</gene>
<keyword evidence="2" id="KW-1185">Reference proteome</keyword>
<proteinExistence type="predicted"/>
<name>A0A975BJ66_9BACT</name>